<dbReference type="AlphaFoldDB" id="A0AAJ6NPH1"/>
<dbReference type="Proteomes" id="UP001223520">
    <property type="component" value="Chromosome"/>
</dbReference>
<proteinExistence type="predicted"/>
<dbReference type="Pfam" id="PF00498">
    <property type="entry name" value="FHA"/>
    <property type="match status" value="1"/>
</dbReference>
<protein>
    <submittedName>
        <fullName evidence="2">FHA domain-containing protein</fullName>
    </submittedName>
</protein>
<organism evidence="2 3">
    <name type="scientific">Halotia branconii CENA392</name>
    <dbReference type="NCBI Taxonomy" id="1539056"/>
    <lineage>
        <taxon>Bacteria</taxon>
        <taxon>Bacillati</taxon>
        <taxon>Cyanobacteriota</taxon>
        <taxon>Cyanophyceae</taxon>
        <taxon>Nostocales</taxon>
        <taxon>Nodulariaceae</taxon>
        <taxon>Halotia</taxon>
    </lineage>
</organism>
<dbReference type="KEGG" id="hbq:QI031_20780"/>
<dbReference type="InterPro" id="IPR000253">
    <property type="entry name" value="FHA_dom"/>
</dbReference>
<evidence type="ECO:0000313" key="3">
    <source>
        <dbReference type="Proteomes" id="UP001223520"/>
    </source>
</evidence>
<sequence>MYKITLEWIENGRQRSEIISSEDNLKEKGKISIGRDKNQCDIILPISEKSISRLHAIMFYDFHNNCFFIKNSTSNRPQPNPVIVDGRKIIYEQIGVYSGSLIQLGKISLKIKQIEIIQSQQSYGVRCLNGHQIPYKYIGDFCPHCGFSLQAVETTLLSDDN</sequence>
<feature type="domain" description="FHA" evidence="1">
    <location>
        <begin position="31"/>
        <end position="89"/>
    </location>
</feature>
<keyword evidence="3" id="KW-1185">Reference proteome</keyword>
<accession>A0AAJ6NPH1</accession>
<dbReference type="RefSeq" id="WP_281481542.1">
    <property type="nucleotide sequence ID" value="NZ_CP124543.1"/>
</dbReference>
<name>A0AAJ6NPH1_9CYAN</name>
<dbReference type="InterPro" id="IPR008984">
    <property type="entry name" value="SMAD_FHA_dom_sf"/>
</dbReference>
<dbReference type="CDD" id="cd00060">
    <property type="entry name" value="FHA"/>
    <property type="match status" value="1"/>
</dbReference>
<gene>
    <name evidence="2" type="ORF">QI031_20780</name>
</gene>
<reference evidence="2 3" key="1">
    <citation type="journal article" date="2023" name="Limnol Oceanogr Lett">
        <title>Environmental adaptations by the intertidal Antarctic cyanobacterium Halotia branconii CENA392 as revealed using long-read genome sequencing.</title>
        <authorList>
            <person name="Dextro R.B."/>
            <person name="Delbaje E."/>
            <person name="Freitas P.N.N."/>
            <person name="Geraldes V."/>
            <person name="Pinto E."/>
            <person name="Long P.F."/>
            <person name="Fiore M.F."/>
        </authorList>
    </citation>
    <scope>NUCLEOTIDE SEQUENCE [LARGE SCALE GENOMIC DNA]</scope>
    <source>
        <strain evidence="2 3">CENA392</strain>
    </source>
</reference>
<dbReference type="EMBL" id="CP124543">
    <property type="protein sequence ID" value="WGV24215.1"/>
    <property type="molecule type" value="Genomic_DNA"/>
</dbReference>
<dbReference type="SUPFAM" id="SSF49879">
    <property type="entry name" value="SMAD/FHA domain"/>
    <property type="match status" value="1"/>
</dbReference>
<evidence type="ECO:0000259" key="1">
    <source>
        <dbReference type="PROSITE" id="PS50006"/>
    </source>
</evidence>
<dbReference type="PROSITE" id="PS50006">
    <property type="entry name" value="FHA_DOMAIN"/>
    <property type="match status" value="1"/>
</dbReference>
<evidence type="ECO:0000313" key="2">
    <source>
        <dbReference type="EMBL" id="WGV24215.1"/>
    </source>
</evidence>
<dbReference type="Gene3D" id="2.60.200.20">
    <property type="match status" value="1"/>
</dbReference>